<feature type="transmembrane region" description="Helical" evidence="1">
    <location>
        <begin position="147"/>
        <end position="167"/>
    </location>
</feature>
<feature type="transmembrane region" description="Helical" evidence="1">
    <location>
        <begin position="176"/>
        <end position="196"/>
    </location>
</feature>
<accession>A0ABW1KKC1</accession>
<feature type="transmembrane region" description="Helical" evidence="1">
    <location>
        <begin position="202"/>
        <end position="224"/>
    </location>
</feature>
<evidence type="ECO:0000256" key="1">
    <source>
        <dbReference type="SAM" id="Phobius"/>
    </source>
</evidence>
<gene>
    <name evidence="2" type="ORF">ACFP2T_34625</name>
</gene>
<evidence type="ECO:0000313" key="3">
    <source>
        <dbReference type="Proteomes" id="UP001596203"/>
    </source>
</evidence>
<feature type="transmembrane region" description="Helical" evidence="1">
    <location>
        <begin position="20"/>
        <end position="41"/>
    </location>
</feature>
<dbReference type="Pfam" id="PF14329">
    <property type="entry name" value="DUF4386"/>
    <property type="match status" value="1"/>
</dbReference>
<comment type="caution">
    <text evidence="2">The sequence shown here is derived from an EMBL/GenBank/DDBJ whole genome shotgun (WGS) entry which is preliminary data.</text>
</comment>
<dbReference type="RefSeq" id="WP_377429339.1">
    <property type="nucleotide sequence ID" value="NZ_JBHSPR010000040.1"/>
</dbReference>
<keyword evidence="1" id="KW-0812">Transmembrane</keyword>
<keyword evidence="1" id="KW-0472">Membrane</keyword>
<name>A0ABW1KKC1_9ACTN</name>
<evidence type="ECO:0000313" key="2">
    <source>
        <dbReference type="EMBL" id="MFC6021298.1"/>
    </source>
</evidence>
<dbReference type="InterPro" id="IPR025495">
    <property type="entry name" value="DUF4386"/>
</dbReference>
<reference evidence="3" key="1">
    <citation type="journal article" date="2019" name="Int. J. Syst. Evol. Microbiol.">
        <title>The Global Catalogue of Microorganisms (GCM) 10K type strain sequencing project: providing services to taxonomists for standard genome sequencing and annotation.</title>
        <authorList>
            <consortium name="The Broad Institute Genomics Platform"/>
            <consortium name="The Broad Institute Genome Sequencing Center for Infectious Disease"/>
            <person name="Wu L."/>
            <person name="Ma J."/>
        </authorList>
    </citation>
    <scope>NUCLEOTIDE SEQUENCE [LARGE SCALE GENOMIC DNA]</scope>
    <source>
        <strain evidence="3">ZS-35-S2</strain>
    </source>
</reference>
<keyword evidence="1" id="KW-1133">Transmembrane helix</keyword>
<proteinExistence type="predicted"/>
<sequence length="236" mass="25225">MSTSQCPVRIASPAELVRTARITGLFYLGMAIVAVLGYLVIRPRLFAADDPGATLAHLVGNESLARTGVVLEMLMVLTQALTAIWFYRLFRTVEAFAAGSIAAFGLVNAVLGLSSAAFLATAVEVAFDPVGDAPATVYLLYLMSGNLWGVGGMFFGLWLVPMGFCVLRSGWMPRPLGWALIGGGVGYLLGAFIVYLAPEARVVAEILAVPAHVGEFWMVGYLLVRGVRRRALRGLD</sequence>
<protein>
    <submittedName>
        <fullName evidence="2">DUF4386 domain-containing protein</fullName>
    </submittedName>
</protein>
<organism evidence="2 3">
    <name type="scientific">Plantactinospora solaniradicis</name>
    <dbReference type="NCBI Taxonomy" id="1723736"/>
    <lineage>
        <taxon>Bacteria</taxon>
        <taxon>Bacillati</taxon>
        <taxon>Actinomycetota</taxon>
        <taxon>Actinomycetes</taxon>
        <taxon>Micromonosporales</taxon>
        <taxon>Micromonosporaceae</taxon>
        <taxon>Plantactinospora</taxon>
    </lineage>
</organism>
<feature type="transmembrane region" description="Helical" evidence="1">
    <location>
        <begin position="69"/>
        <end position="90"/>
    </location>
</feature>
<dbReference type="EMBL" id="JBHSPR010000040">
    <property type="protein sequence ID" value="MFC6021298.1"/>
    <property type="molecule type" value="Genomic_DNA"/>
</dbReference>
<dbReference type="Proteomes" id="UP001596203">
    <property type="component" value="Unassembled WGS sequence"/>
</dbReference>
<feature type="transmembrane region" description="Helical" evidence="1">
    <location>
        <begin position="102"/>
        <end position="127"/>
    </location>
</feature>
<keyword evidence="3" id="KW-1185">Reference proteome</keyword>